<dbReference type="PRINTS" id="PR01434">
    <property type="entry name" value="NADHDHGNASE5"/>
</dbReference>
<feature type="domain" description="MrpA C-terminal/MbhD" evidence="13">
    <location>
        <begin position="606"/>
        <end position="670"/>
    </location>
</feature>
<name>G6YUZ4_9GAMM</name>
<dbReference type="InterPro" id="IPR046806">
    <property type="entry name" value="MrpA_C/MbhE"/>
</dbReference>
<evidence type="ECO:0000259" key="13">
    <source>
        <dbReference type="Pfam" id="PF13244"/>
    </source>
</evidence>
<protein>
    <submittedName>
        <fullName evidence="15">Putative monovalent cation/H+ antiporter subunit A</fullName>
    </submittedName>
</protein>
<evidence type="ECO:0000256" key="6">
    <source>
        <dbReference type="ARBA" id="ARBA00022989"/>
    </source>
</evidence>
<keyword evidence="7" id="KW-0406">Ion transport</keyword>
<feature type="transmembrane region" description="Helical" evidence="10">
    <location>
        <begin position="745"/>
        <end position="763"/>
    </location>
</feature>
<dbReference type="PANTHER" id="PTHR43373:SF1">
    <property type="entry name" value="NA(+)_H(+) ANTIPORTER SUBUNIT A"/>
    <property type="match status" value="1"/>
</dbReference>
<keyword evidence="4" id="KW-1003">Cell membrane</keyword>
<gene>
    <name evidence="15" type="ORF">KYE_13065</name>
</gene>
<organism evidence="15 16">
    <name type="scientific">Marinobacter manganoxydans MnI7-9</name>
    <dbReference type="NCBI Taxonomy" id="1094979"/>
    <lineage>
        <taxon>Bacteria</taxon>
        <taxon>Pseudomonadati</taxon>
        <taxon>Pseudomonadota</taxon>
        <taxon>Gammaproteobacteria</taxon>
        <taxon>Pseudomonadales</taxon>
        <taxon>Marinobacteraceae</taxon>
        <taxon>Marinobacter</taxon>
    </lineage>
</organism>
<dbReference type="AlphaFoldDB" id="G6YUZ4"/>
<feature type="transmembrane region" description="Helical" evidence="10">
    <location>
        <begin position="108"/>
        <end position="137"/>
    </location>
</feature>
<feature type="transmembrane region" description="Helical" evidence="10">
    <location>
        <begin position="624"/>
        <end position="642"/>
    </location>
</feature>
<keyword evidence="2" id="KW-0813">Transport</keyword>
<keyword evidence="3" id="KW-0050">Antiport</keyword>
<evidence type="ECO:0000259" key="14">
    <source>
        <dbReference type="Pfam" id="PF20501"/>
    </source>
</evidence>
<keyword evidence="6 10" id="KW-1133">Transmembrane helix</keyword>
<evidence type="ECO:0000256" key="8">
    <source>
        <dbReference type="ARBA" id="ARBA00023136"/>
    </source>
</evidence>
<proteinExistence type="predicted"/>
<dbReference type="InterPro" id="IPR025383">
    <property type="entry name" value="MrpA_C/MbhD"/>
</dbReference>
<dbReference type="GO" id="GO:0005886">
    <property type="term" value="C:plasma membrane"/>
    <property type="evidence" value="ECO:0007669"/>
    <property type="project" value="UniProtKB-SubCell"/>
</dbReference>
<keyword evidence="16" id="KW-1185">Reference proteome</keyword>
<evidence type="ECO:0000259" key="11">
    <source>
        <dbReference type="Pfam" id="PF00361"/>
    </source>
</evidence>
<keyword evidence="5 9" id="KW-0812">Transmembrane</keyword>
<evidence type="ECO:0000256" key="4">
    <source>
        <dbReference type="ARBA" id="ARBA00022475"/>
    </source>
</evidence>
<evidence type="ECO:0000256" key="1">
    <source>
        <dbReference type="ARBA" id="ARBA00004651"/>
    </source>
</evidence>
<feature type="transmembrane region" description="Helical" evidence="10">
    <location>
        <begin position="203"/>
        <end position="227"/>
    </location>
</feature>
<feature type="transmembrane region" description="Helical" evidence="10">
    <location>
        <begin position="269"/>
        <end position="290"/>
    </location>
</feature>
<dbReference type="Pfam" id="PF13244">
    <property type="entry name" value="MbhD"/>
    <property type="match status" value="1"/>
</dbReference>
<dbReference type="RefSeq" id="WP_008173969.1">
    <property type="nucleotide sequence ID" value="NZ_AGTR01000053.1"/>
</dbReference>
<feature type="transmembrane region" description="Helical" evidence="10">
    <location>
        <begin position="71"/>
        <end position="96"/>
    </location>
</feature>
<feature type="transmembrane region" description="Helical" evidence="10">
    <location>
        <begin position="28"/>
        <end position="50"/>
    </location>
</feature>
<feature type="transmembrane region" description="Helical" evidence="10">
    <location>
        <begin position="687"/>
        <end position="708"/>
    </location>
</feature>
<dbReference type="Proteomes" id="UP000003208">
    <property type="component" value="Unassembled WGS sequence"/>
</dbReference>
<evidence type="ECO:0000313" key="15">
    <source>
        <dbReference type="EMBL" id="EHJ04119.1"/>
    </source>
</evidence>
<evidence type="ECO:0000256" key="2">
    <source>
        <dbReference type="ARBA" id="ARBA00022448"/>
    </source>
</evidence>
<feature type="domain" description="MrpA C-terminal/MbhE" evidence="14">
    <location>
        <begin position="680"/>
        <end position="762"/>
    </location>
</feature>
<dbReference type="GO" id="GO:0015297">
    <property type="term" value="F:antiporter activity"/>
    <property type="evidence" value="ECO:0007669"/>
    <property type="project" value="UniProtKB-KW"/>
</dbReference>
<reference evidence="15 16" key="1">
    <citation type="journal article" date="2012" name="J. Bacteriol.">
        <title>Genome sequence of deep-sea manganese-oxidizing bacterium Marinobacter manganoxydans MnI7-9.</title>
        <authorList>
            <person name="Wang H."/>
            <person name="Li H."/>
            <person name="Shao Z."/>
            <person name="Liao S."/>
            <person name="Johnstone L."/>
            <person name="Rensing C."/>
            <person name="Wang G."/>
        </authorList>
    </citation>
    <scope>NUCLEOTIDE SEQUENCE [LARGE SCALE GENOMIC DNA]</scope>
    <source>
        <strain evidence="15 16">MnI7-9</strain>
    </source>
</reference>
<feature type="transmembrane region" description="Helical" evidence="10">
    <location>
        <begin position="563"/>
        <end position="583"/>
    </location>
</feature>
<evidence type="ECO:0000256" key="7">
    <source>
        <dbReference type="ARBA" id="ARBA00023065"/>
    </source>
</evidence>
<feature type="transmembrane region" description="Helical" evidence="10">
    <location>
        <begin position="297"/>
        <end position="315"/>
    </location>
</feature>
<evidence type="ECO:0000256" key="10">
    <source>
        <dbReference type="SAM" id="Phobius"/>
    </source>
</evidence>
<evidence type="ECO:0000259" key="12">
    <source>
        <dbReference type="Pfam" id="PF00662"/>
    </source>
</evidence>
<dbReference type="Pfam" id="PF00361">
    <property type="entry name" value="Proton_antipo_M"/>
    <property type="match status" value="1"/>
</dbReference>
<dbReference type="Pfam" id="PF20501">
    <property type="entry name" value="MbhE"/>
    <property type="match status" value="1"/>
</dbReference>
<feature type="transmembrane region" description="Helical" evidence="10">
    <location>
        <begin position="321"/>
        <end position="345"/>
    </location>
</feature>
<evidence type="ECO:0000256" key="3">
    <source>
        <dbReference type="ARBA" id="ARBA00022449"/>
    </source>
</evidence>
<feature type="domain" description="NADH-Ubiquinone oxidoreductase (complex I) chain 5 N-terminal" evidence="12">
    <location>
        <begin position="62"/>
        <end position="109"/>
    </location>
</feature>
<dbReference type="EMBL" id="AGTR01000053">
    <property type="protein sequence ID" value="EHJ04119.1"/>
    <property type="molecule type" value="Genomic_DNA"/>
</dbReference>
<dbReference type="PANTHER" id="PTHR43373">
    <property type="entry name" value="NA(+)/H(+) ANTIPORTER SUBUNIT"/>
    <property type="match status" value="1"/>
</dbReference>
<feature type="transmembrane region" description="Helical" evidence="10">
    <location>
        <begin position="366"/>
        <end position="385"/>
    </location>
</feature>
<keyword evidence="8 10" id="KW-0472">Membrane</keyword>
<feature type="transmembrane region" description="Helical" evidence="10">
    <location>
        <begin position="448"/>
        <end position="472"/>
    </location>
</feature>
<feature type="transmembrane region" description="Helical" evidence="10">
    <location>
        <begin position="648"/>
        <end position="667"/>
    </location>
</feature>
<dbReference type="InterPro" id="IPR001516">
    <property type="entry name" value="Proton_antipo_N"/>
</dbReference>
<dbReference type="InterPro" id="IPR050616">
    <property type="entry name" value="CPA3_Na-H_Antiporter_A"/>
</dbReference>
<dbReference type="GO" id="GO:0006811">
    <property type="term" value="P:monoatomic ion transport"/>
    <property type="evidence" value="ECO:0007669"/>
    <property type="project" value="UniProtKB-KW"/>
</dbReference>
<sequence>MMLLAVLSGFLMAFAVPALRRFAGQHIGWLLALLPASLTVYFASLVPSISRGEILLIENQWMPGLGITLDFMVDGLSLVFALLISGIGTFILIYAGSYLKGHKDLGRFYVIMLSFMASMLGLVLSDNLIAFFVFWELTSITSYMLIGFNHEDEEARKCALQGLFVTAGGGLVLMAGLILLGFITGSYSFTEILASDLQIQEHAFYTAATICILIGAFTKSAQVPFHFWLPNAMAAPTPVSAYLHSATMVKAGVYLLARLNPSLGGDALWSGSLMLFGAATMLTGAYLAFSSTGIKKVLAYSTVMALGTLTMLIGVGTELAITAFICFLLAHSLYKGALFMLAGALDHETGTKDITKMGGLRQSMPLTAAITCLAALSLAGLPPLFGFVAKELMLESLLKAPAWSLGLLVVAVASAMLVVAVAGLVAIKPFFGEVLKTPKQPHEAPFAMLIGPAVLSLLALIFGVVPFVPAGILLDAAISSVHGAAVETALALWHGVNVPLILSVVSLLIGSLLLYKWQRLQPNLCALNTAGSRFGPEAGYFRFMLGITQVADWQTRLLQNGVLGIYLLILVLVTFGLTGYTLLTRHGFELSFDFSDGYFYEFGIALLLVVSTLFACATRSRLGSVASVGVTGFGVALIFIHFSAPDLGITQLLVETLTVILLVLVLFKLPPFVNLSSPLERYRDLAVAVFAGIVMTLLILAAMDIQFFESISSYYIENSSELAFGKNIVNVILVDFRQLDTLGEIFVLGLAAIGVFSMIKFRAEDQHRP</sequence>
<feature type="transmembrane region" description="Helical" evidence="10">
    <location>
        <begin position="492"/>
        <end position="515"/>
    </location>
</feature>
<feature type="transmembrane region" description="Helical" evidence="10">
    <location>
        <begin position="405"/>
        <end position="427"/>
    </location>
</feature>
<dbReference type="NCBIfam" id="NF009287">
    <property type="entry name" value="PRK12647.1"/>
    <property type="match status" value="1"/>
</dbReference>
<evidence type="ECO:0000313" key="16">
    <source>
        <dbReference type="Proteomes" id="UP000003208"/>
    </source>
</evidence>
<feature type="transmembrane region" description="Helical" evidence="10">
    <location>
        <begin position="598"/>
        <end position="617"/>
    </location>
</feature>
<accession>G6YUZ4</accession>
<dbReference type="PATRIC" id="fig|1094979.3.peg.2527"/>
<feature type="domain" description="NADH:quinone oxidoreductase/Mrp antiporter transmembrane" evidence="11">
    <location>
        <begin position="125"/>
        <end position="410"/>
    </location>
</feature>
<evidence type="ECO:0000256" key="9">
    <source>
        <dbReference type="RuleBase" id="RU000320"/>
    </source>
</evidence>
<comment type="subcellular location">
    <subcellularLocation>
        <location evidence="1">Cell membrane</location>
        <topology evidence="1">Multi-pass membrane protein</topology>
    </subcellularLocation>
    <subcellularLocation>
        <location evidence="9">Membrane</location>
        <topology evidence="9">Multi-pass membrane protein</topology>
    </subcellularLocation>
</comment>
<feature type="transmembrane region" description="Helical" evidence="10">
    <location>
        <begin position="158"/>
        <end position="183"/>
    </location>
</feature>
<dbReference type="InterPro" id="IPR001750">
    <property type="entry name" value="ND/Mrp_TM"/>
</dbReference>
<evidence type="ECO:0000256" key="5">
    <source>
        <dbReference type="ARBA" id="ARBA00022692"/>
    </source>
</evidence>
<dbReference type="Pfam" id="PF00662">
    <property type="entry name" value="Proton_antipo_N"/>
    <property type="match status" value="1"/>
</dbReference>